<keyword evidence="1" id="KW-0812">Transmembrane</keyword>
<protein>
    <submittedName>
        <fullName evidence="3">Cardiolipin synthase</fullName>
        <ecNumber evidence="3">2.7.8.-</ecNumber>
    </submittedName>
</protein>
<dbReference type="GO" id="GO:0008808">
    <property type="term" value="F:cardiolipin synthase activity"/>
    <property type="evidence" value="ECO:0007669"/>
    <property type="project" value="TreeGrafter"/>
</dbReference>
<evidence type="ECO:0000256" key="1">
    <source>
        <dbReference type="SAM" id="Phobius"/>
    </source>
</evidence>
<gene>
    <name evidence="3" type="ORF">J2T57_003621</name>
</gene>
<accession>A0AAE3KC43</accession>
<feature type="domain" description="PLD phosphodiesterase" evidence="2">
    <location>
        <begin position="164"/>
        <end position="191"/>
    </location>
</feature>
<keyword evidence="1" id="KW-1133">Transmembrane helix</keyword>
<dbReference type="SUPFAM" id="SSF56024">
    <property type="entry name" value="Phospholipase D/nuclease"/>
    <property type="match status" value="2"/>
</dbReference>
<keyword evidence="4" id="KW-1185">Reference proteome</keyword>
<name>A0AAE3KC43_9GAMM</name>
<comment type="caution">
    <text evidence="3">The sequence shown here is derived from an EMBL/GenBank/DDBJ whole genome shotgun (WGS) entry which is preliminary data.</text>
</comment>
<evidence type="ECO:0000313" key="3">
    <source>
        <dbReference type="EMBL" id="MCP1676460.1"/>
    </source>
</evidence>
<dbReference type="GO" id="GO:0016020">
    <property type="term" value="C:membrane"/>
    <property type="evidence" value="ECO:0007669"/>
    <property type="project" value="TreeGrafter"/>
</dbReference>
<dbReference type="PANTHER" id="PTHR21248">
    <property type="entry name" value="CARDIOLIPIN SYNTHASE"/>
    <property type="match status" value="1"/>
</dbReference>
<dbReference type="PROSITE" id="PS50035">
    <property type="entry name" value="PLD"/>
    <property type="match status" value="2"/>
</dbReference>
<dbReference type="EC" id="2.7.8.-" evidence="3"/>
<reference evidence="3" key="1">
    <citation type="submission" date="2022-03" db="EMBL/GenBank/DDBJ databases">
        <title>Genomic Encyclopedia of Type Strains, Phase III (KMG-III): the genomes of soil and plant-associated and newly described type strains.</title>
        <authorList>
            <person name="Whitman W."/>
        </authorList>
    </citation>
    <scope>NUCLEOTIDE SEQUENCE</scope>
    <source>
        <strain evidence="3">ANL 6-2</strain>
    </source>
</reference>
<dbReference type="InterPro" id="IPR025202">
    <property type="entry name" value="PLD-like_dom"/>
</dbReference>
<dbReference type="SMART" id="SM00155">
    <property type="entry name" value="PLDc"/>
    <property type="match status" value="2"/>
</dbReference>
<evidence type="ECO:0000259" key="2">
    <source>
        <dbReference type="PROSITE" id="PS50035"/>
    </source>
</evidence>
<keyword evidence="3" id="KW-0808">Transferase</keyword>
<dbReference type="CDD" id="cd09110">
    <property type="entry name" value="PLDc_CLS_1"/>
    <property type="match status" value="1"/>
</dbReference>
<dbReference type="CDD" id="cd09159">
    <property type="entry name" value="PLDc_ybhO_like_2"/>
    <property type="match status" value="1"/>
</dbReference>
<dbReference type="PANTHER" id="PTHR21248:SF22">
    <property type="entry name" value="PHOSPHOLIPASE D"/>
    <property type="match status" value="1"/>
</dbReference>
<dbReference type="Pfam" id="PF13091">
    <property type="entry name" value="PLDc_2"/>
    <property type="match status" value="2"/>
</dbReference>
<dbReference type="RefSeq" id="WP_253482654.1">
    <property type="nucleotide sequence ID" value="NZ_JALJXV010000009.1"/>
</dbReference>
<dbReference type="Proteomes" id="UP001205843">
    <property type="component" value="Unassembled WGS sequence"/>
</dbReference>
<keyword evidence="1" id="KW-0472">Membrane</keyword>
<feature type="domain" description="PLD phosphodiesterase" evidence="2">
    <location>
        <begin position="340"/>
        <end position="367"/>
    </location>
</feature>
<organism evidence="3 4">
    <name type="scientific">Natronocella acetinitrilica</name>
    <dbReference type="NCBI Taxonomy" id="414046"/>
    <lineage>
        <taxon>Bacteria</taxon>
        <taxon>Pseudomonadati</taxon>
        <taxon>Pseudomonadota</taxon>
        <taxon>Gammaproteobacteria</taxon>
        <taxon>Chromatiales</taxon>
        <taxon>Ectothiorhodospiraceae</taxon>
        <taxon>Natronocella</taxon>
    </lineage>
</organism>
<dbReference type="AlphaFoldDB" id="A0AAE3KC43"/>
<proteinExistence type="predicted"/>
<dbReference type="InterPro" id="IPR001736">
    <property type="entry name" value="PLipase_D/transphosphatidylase"/>
</dbReference>
<sequence length="427" mass="47824">MKRRTRWLLWTTAGLASLFIVGNILLFNALPKPMRLTAPVTLDYGVADARFERSMGLVLQQPITTGNDIELLRDGKAIYAAMLGAINAAEHSITFETYEFWGEDSAGRLASALADAAERGVAVHAVLDFIGSAQADTDKFDRMTDAGVELIRWREPSWYDLARFNHRTHRKLLVKDGHTGFIGGANVADNWLPGNDRTAYRDNHFRVRGPVVGNMQAAFAETWIDASGELLLGDAYYPALEPAGDLAVQVVNSSPREGRHRVRKMLLYAIAAAEERITIGTAYFYPDADFLDALTAAAERGVDVRILVPGDSIDQGFVRHASVNRWGPMLEAGVSLYEYQPSMYHSKLMSVDDRWATIGSTNLDNRSFRINDEANLNIYDDAFALMIRELVESDIADAAHYDLERWQQRPWRKRLFGWISMTIGPHL</sequence>
<dbReference type="GO" id="GO:0032049">
    <property type="term" value="P:cardiolipin biosynthetic process"/>
    <property type="evidence" value="ECO:0007669"/>
    <property type="project" value="UniProtKB-ARBA"/>
</dbReference>
<dbReference type="Gene3D" id="3.30.870.10">
    <property type="entry name" value="Endonuclease Chain A"/>
    <property type="match status" value="2"/>
</dbReference>
<evidence type="ECO:0000313" key="4">
    <source>
        <dbReference type="Proteomes" id="UP001205843"/>
    </source>
</evidence>
<feature type="transmembrane region" description="Helical" evidence="1">
    <location>
        <begin position="7"/>
        <end position="30"/>
    </location>
</feature>
<dbReference type="EMBL" id="JALJXV010000009">
    <property type="protein sequence ID" value="MCP1676460.1"/>
    <property type="molecule type" value="Genomic_DNA"/>
</dbReference>